<comment type="caution">
    <text evidence="17">The sequence shown here is derived from an EMBL/GenBank/DDBJ whole genome shotgun (WGS) entry which is preliminary data.</text>
</comment>
<sequence>MGILGLSRLIADVAPEAIKEIELKSLFGRRIAIDASMCIYQFLIAIRSSEYTMTNEQGETTSHLVGLFYRTIKLLETGIKPVYVFDGKAPKLKCGELEKRAERRTEAKDKLEEAKELQNVEDIEKLNKRLVKVTRKHTDDCKRLLVLLGIPIVQAPSEAEAQCAQLCKENLVYAAATEDMDALTFGCPRLIRNLTSGQNEKVKEYQISKVLAGLDVTQDQFIDLSILMGCDYCSNIRGIGGKKGLDLIRKFDSIEGILKNKFGIEEYVDVEIEYSNRKIEPKKEEQEEDTNGLAKKNGDHPDEPIVSEMDTTTVTEIKQDDDIEGENVEIHSNHSDDQDDDGDENMEKEKTPDNSTKKVQSNKRQQMVVPENWPFRGARKLFQQPFVLENEITENDLKMKDIDEEGMVKFLCIENGFSEDRVRKSLKRARESKQKGAQTRIDTFFKMMPSVSSSISPNKRPLDAKHSNGKKNSNTNNKRGRRGR</sequence>
<dbReference type="EMBL" id="SDOV01000007">
    <property type="protein sequence ID" value="KAH7638923.1"/>
    <property type="molecule type" value="Genomic_DNA"/>
</dbReference>
<keyword evidence="18" id="KW-1185">Reference proteome</keyword>
<dbReference type="InterPro" id="IPR006086">
    <property type="entry name" value="XPG-I_dom"/>
</dbReference>
<dbReference type="Proteomes" id="UP000790347">
    <property type="component" value="Unassembled WGS sequence"/>
</dbReference>
<dbReference type="GO" id="GO:0006284">
    <property type="term" value="P:base-excision repair"/>
    <property type="evidence" value="ECO:0007669"/>
    <property type="project" value="UniProtKB-UniRule"/>
</dbReference>
<name>A0A922I7J0_DERFA</name>
<keyword evidence="7 11" id="KW-0269">Exonuclease</keyword>
<keyword evidence="11" id="KW-0539">Nucleus</keyword>
<feature type="region of interest" description="Disordered" evidence="12">
    <location>
        <begin position="429"/>
        <end position="484"/>
    </location>
</feature>
<dbReference type="SMART" id="SM00475">
    <property type="entry name" value="53EXOc"/>
    <property type="match status" value="1"/>
</dbReference>
<feature type="region of interest" description="Disordered" evidence="12">
    <location>
        <begin position="279"/>
        <end position="366"/>
    </location>
</feature>
<organism evidence="17 18">
    <name type="scientific">Dermatophagoides farinae</name>
    <name type="common">American house dust mite</name>
    <dbReference type="NCBI Taxonomy" id="6954"/>
    <lineage>
        <taxon>Eukaryota</taxon>
        <taxon>Metazoa</taxon>
        <taxon>Ecdysozoa</taxon>
        <taxon>Arthropoda</taxon>
        <taxon>Chelicerata</taxon>
        <taxon>Arachnida</taxon>
        <taxon>Acari</taxon>
        <taxon>Acariformes</taxon>
        <taxon>Sarcoptiformes</taxon>
        <taxon>Astigmata</taxon>
        <taxon>Psoroptidia</taxon>
        <taxon>Analgoidea</taxon>
        <taxon>Pyroglyphidae</taxon>
        <taxon>Dermatophagoidinae</taxon>
        <taxon>Dermatophagoides</taxon>
    </lineage>
</organism>
<evidence type="ECO:0000256" key="7">
    <source>
        <dbReference type="ARBA" id="ARBA00022839"/>
    </source>
</evidence>
<dbReference type="SMART" id="SM00279">
    <property type="entry name" value="HhH2"/>
    <property type="match status" value="1"/>
</dbReference>
<dbReference type="InterPro" id="IPR008918">
    <property type="entry name" value="HhH2"/>
</dbReference>
<dbReference type="PANTHER" id="PTHR11081">
    <property type="entry name" value="FLAP ENDONUCLEASE FAMILY MEMBER"/>
    <property type="match status" value="1"/>
</dbReference>
<dbReference type="Gene3D" id="3.40.50.1010">
    <property type="entry name" value="5'-nuclease"/>
    <property type="match status" value="1"/>
</dbReference>
<feature type="domain" description="XPG N-terminal" evidence="15">
    <location>
        <begin position="1"/>
        <end position="107"/>
    </location>
</feature>
<dbReference type="SUPFAM" id="SSF88723">
    <property type="entry name" value="PIN domain-like"/>
    <property type="match status" value="1"/>
</dbReference>
<evidence type="ECO:0000256" key="10">
    <source>
        <dbReference type="ARBA" id="ARBA00029382"/>
    </source>
</evidence>
<dbReference type="PROSITE" id="PS00841">
    <property type="entry name" value="XPG_1"/>
    <property type="match status" value="1"/>
</dbReference>
<evidence type="ECO:0000313" key="17">
    <source>
        <dbReference type="EMBL" id="KAH9522748.1"/>
    </source>
</evidence>
<dbReference type="GO" id="GO:0017108">
    <property type="term" value="F:5'-flap endonuclease activity"/>
    <property type="evidence" value="ECO:0007669"/>
    <property type="project" value="UniProtKB-UniRule"/>
</dbReference>
<reference evidence="16" key="2">
    <citation type="submission" date="2020-06" db="EMBL/GenBank/DDBJ databases">
        <authorList>
            <person name="Ji K."/>
            <person name="Li J."/>
        </authorList>
    </citation>
    <scope>NUCLEOTIDE SEQUENCE</scope>
    <source>
        <strain evidence="16">JKM2019</strain>
        <tissue evidence="16">Whole body</tissue>
    </source>
</reference>
<reference evidence="17" key="1">
    <citation type="submission" date="2013-05" db="EMBL/GenBank/DDBJ databases">
        <authorList>
            <person name="Yim A.K.Y."/>
            <person name="Chan T.F."/>
            <person name="Ji K.M."/>
            <person name="Liu X.Y."/>
            <person name="Zhou J.W."/>
            <person name="Li R.Q."/>
            <person name="Yang K.Y."/>
            <person name="Li J."/>
            <person name="Li M."/>
            <person name="Law P.T.W."/>
            <person name="Wu Y.L."/>
            <person name="Cai Z.L."/>
            <person name="Qin H."/>
            <person name="Bao Y."/>
            <person name="Leung R.K.K."/>
            <person name="Ng P.K.S."/>
            <person name="Zou J."/>
            <person name="Zhong X.J."/>
            <person name="Ran P.X."/>
            <person name="Zhong N.S."/>
            <person name="Liu Z.G."/>
            <person name="Tsui S.K.W."/>
        </authorList>
    </citation>
    <scope>NUCLEOTIDE SEQUENCE</scope>
    <source>
        <strain evidence="17">Derf</strain>
        <tissue evidence="17">Whole organism</tissue>
    </source>
</reference>
<keyword evidence="11" id="KW-0597">Phosphoprotein</keyword>
<reference evidence="17" key="4">
    <citation type="journal article" date="2022" name="Res Sq">
        <title>Comparative Genomics Reveals Insights into the Divergent Evolution of Astigmatic Mites and Household Pest Adaptations.</title>
        <authorList>
            <person name="Xiong Q."/>
            <person name="Wan A.T.-Y."/>
            <person name="Liu X.-Y."/>
            <person name="Fung C.S.-H."/>
            <person name="Xiao X."/>
            <person name="Malainual N."/>
            <person name="Hou J."/>
            <person name="Wang L."/>
            <person name="Wang M."/>
            <person name="Yang K."/>
            <person name="Cui Y."/>
            <person name="Leung E."/>
            <person name="Nong W."/>
            <person name="Shin S.-K."/>
            <person name="Au S."/>
            <person name="Jeong K.Y."/>
            <person name="Chew F.T."/>
            <person name="Hui J."/>
            <person name="Leung T.F."/>
            <person name="Tungtrongchitr A."/>
            <person name="Zhong N."/>
            <person name="Liu Z."/>
            <person name="Tsui S."/>
        </authorList>
    </citation>
    <scope>NUCLEOTIDE SEQUENCE</scope>
    <source>
        <strain evidence="17">Derf</strain>
        <tissue evidence="17">Whole organism</tissue>
    </source>
</reference>
<dbReference type="PRINTS" id="PR00853">
    <property type="entry name" value="XPGRADSUPER"/>
</dbReference>
<feature type="compositionally biased region" description="Basic and acidic residues" evidence="12">
    <location>
        <begin position="345"/>
        <end position="356"/>
    </location>
</feature>
<keyword evidence="5 11" id="KW-0227">DNA damage</keyword>
<comment type="similarity">
    <text evidence="11">Belongs to the XPG/RAD2 endonuclease family. FEN1 subfamily.</text>
</comment>
<dbReference type="Gene3D" id="1.10.150.20">
    <property type="entry name" value="5' to 3' exonuclease, C-terminal subdomain"/>
    <property type="match status" value="1"/>
</dbReference>
<feature type="domain" description="XPG-I" evidence="14">
    <location>
        <begin position="146"/>
        <end position="216"/>
    </location>
</feature>
<dbReference type="InterPro" id="IPR023426">
    <property type="entry name" value="Flap_endonuc"/>
</dbReference>
<evidence type="ECO:0000259" key="14">
    <source>
        <dbReference type="SMART" id="SM00484"/>
    </source>
</evidence>
<dbReference type="InterPro" id="IPR006084">
    <property type="entry name" value="XPG/Rad2"/>
</dbReference>
<evidence type="ECO:0000313" key="18">
    <source>
        <dbReference type="Proteomes" id="UP000790347"/>
    </source>
</evidence>
<keyword evidence="2 11" id="KW-0540">Nuclease</keyword>
<keyword evidence="11" id="KW-0496">Mitochondrion</keyword>
<comment type="function">
    <text evidence="10 11">Structure-specific nuclease with 5'-flap endonuclease and 5'-3' exonuclease activities involved in DNA replication and repair. During DNA replication, cleaves the 5'-overhanging flap structure that is generated by displacement synthesis when DNA polymerase encounters the 5'-end of a downstream Okazaki fragment. It enters the flap from the 5'-end and then tracks to cleave the flap base, leaving a nick for ligation. Also involved in the long patch base excision repair (LP-BER) pathway, by cleaving within the apurinic/apyrimidinic (AP) site-terminated flap. Acts as a genome stabilization factor that prevents flaps from equilibrating into structures that lead to duplications and deletions. Also possesses 5'-3' exonuclease activity on nicked or gapped double-stranded DNA, and exhibits RNase H activity. Also involved in replication and repair of rDNA and in repairing mitochondrial DNA.</text>
</comment>
<comment type="cofactor">
    <cofactor evidence="11">
        <name>Mg(2+)</name>
        <dbReference type="ChEBI" id="CHEBI:18420"/>
    </cofactor>
    <text evidence="11">Binds 2 magnesium ions per subunit. They probably participate in the reaction catalyzed by the enzyme. May bind an additional third magnesium ion after substrate binding.</text>
</comment>
<dbReference type="InterPro" id="IPR036279">
    <property type="entry name" value="5-3_exonuclease_C_sf"/>
</dbReference>
<keyword evidence="9 11" id="KW-0234">DNA repair</keyword>
<dbReference type="Pfam" id="PF00752">
    <property type="entry name" value="XPG_N"/>
    <property type="match status" value="1"/>
</dbReference>
<reference evidence="16" key="3">
    <citation type="journal article" date="2021" name="World Allergy Organ. J.">
        <title>Chromosome-level assembly of Dermatophagoides farinae genome and transcriptome reveals two novel allergens Der f 37 and Der f 39.</title>
        <authorList>
            <person name="Chen J."/>
            <person name="Cai Z."/>
            <person name="Fan D."/>
            <person name="Hu J."/>
            <person name="Hou Y."/>
            <person name="He Y."/>
            <person name="Zhang Z."/>
            <person name="Zhao Z."/>
            <person name="Gao P."/>
            <person name="Hu W."/>
            <person name="Sun J."/>
            <person name="Li J."/>
            <person name="Ji K."/>
        </authorList>
    </citation>
    <scope>NUCLEOTIDE SEQUENCE</scope>
    <source>
        <strain evidence="16">JKM2019</strain>
    </source>
</reference>
<dbReference type="CDD" id="cd09867">
    <property type="entry name" value="PIN_FEN1"/>
    <property type="match status" value="1"/>
</dbReference>
<dbReference type="SUPFAM" id="SSF47807">
    <property type="entry name" value="5' to 3' exonuclease, C-terminal subdomain"/>
    <property type="match status" value="1"/>
</dbReference>
<evidence type="ECO:0000256" key="4">
    <source>
        <dbReference type="ARBA" id="ARBA00022759"/>
    </source>
</evidence>
<dbReference type="SMART" id="SM00484">
    <property type="entry name" value="XPGI"/>
    <property type="match status" value="1"/>
</dbReference>
<dbReference type="InterPro" id="IPR019974">
    <property type="entry name" value="XPG_CS"/>
</dbReference>
<evidence type="ECO:0000313" key="16">
    <source>
        <dbReference type="EMBL" id="KAH7638923.1"/>
    </source>
</evidence>
<evidence type="ECO:0000256" key="8">
    <source>
        <dbReference type="ARBA" id="ARBA00022842"/>
    </source>
</evidence>
<dbReference type="PANTHER" id="PTHR11081:SF9">
    <property type="entry name" value="FLAP ENDONUCLEASE 1"/>
    <property type="match status" value="1"/>
</dbReference>
<keyword evidence="4 11" id="KW-0255">Endonuclease</keyword>
<dbReference type="EC" id="3.1.-.-" evidence="11"/>
<dbReference type="Proteomes" id="UP000828236">
    <property type="component" value="Unassembled WGS sequence"/>
</dbReference>
<dbReference type="GO" id="GO:0008409">
    <property type="term" value="F:5'-3' exonuclease activity"/>
    <property type="evidence" value="ECO:0007669"/>
    <property type="project" value="UniProtKB-UniRule"/>
</dbReference>
<evidence type="ECO:0000259" key="15">
    <source>
        <dbReference type="SMART" id="SM00485"/>
    </source>
</evidence>
<gene>
    <name evidence="17" type="primary">FEN1</name>
    <name evidence="11" type="synonym">Fen1</name>
    <name evidence="17" type="ORF">DERF_006309</name>
    <name evidence="16" type="ORF">HUG17_2956</name>
</gene>
<keyword evidence="1 11" id="KW-0235">DNA replication</keyword>
<dbReference type="InterPro" id="IPR006085">
    <property type="entry name" value="XPG_DNA_repair_N"/>
</dbReference>
<dbReference type="GO" id="GO:0000287">
    <property type="term" value="F:magnesium ion binding"/>
    <property type="evidence" value="ECO:0007669"/>
    <property type="project" value="UniProtKB-UniRule"/>
</dbReference>
<evidence type="ECO:0000256" key="5">
    <source>
        <dbReference type="ARBA" id="ARBA00022763"/>
    </source>
</evidence>
<evidence type="ECO:0000256" key="9">
    <source>
        <dbReference type="ARBA" id="ARBA00023204"/>
    </source>
</evidence>
<feature type="domain" description="5'-3' exonuclease" evidence="13">
    <location>
        <begin position="29"/>
        <end position="329"/>
    </location>
</feature>
<dbReference type="GO" id="GO:0043137">
    <property type="term" value="P:DNA replication, removal of RNA primer"/>
    <property type="evidence" value="ECO:0007669"/>
    <property type="project" value="UniProtKB-UniRule"/>
</dbReference>
<comment type="subcellular location">
    <subcellularLocation>
        <location evidence="11">Nucleus</location>
        <location evidence="11">Nucleolus</location>
    </subcellularLocation>
    <subcellularLocation>
        <location evidence="11">Nucleus</location>
        <location evidence="11">Nucleoplasm</location>
    </subcellularLocation>
    <subcellularLocation>
        <location evidence="11">Mitochondrion</location>
    </subcellularLocation>
    <text evidence="11">Resides mostly in the nucleoli and relocalizes to the nucleoplasm upon DNA damage.</text>
</comment>
<keyword evidence="6 11" id="KW-0378">Hydrolase</keyword>
<evidence type="ECO:0000256" key="12">
    <source>
        <dbReference type="SAM" id="MobiDB-lite"/>
    </source>
</evidence>
<accession>A0A922I7J0</accession>
<evidence type="ECO:0000256" key="3">
    <source>
        <dbReference type="ARBA" id="ARBA00022723"/>
    </source>
</evidence>
<evidence type="ECO:0000256" key="1">
    <source>
        <dbReference type="ARBA" id="ARBA00022705"/>
    </source>
</evidence>
<evidence type="ECO:0000256" key="2">
    <source>
        <dbReference type="ARBA" id="ARBA00022722"/>
    </source>
</evidence>
<evidence type="ECO:0000256" key="11">
    <source>
        <dbReference type="HAMAP-Rule" id="MF_03140"/>
    </source>
</evidence>
<dbReference type="Pfam" id="PF00867">
    <property type="entry name" value="XPG_I"/>
    <property type="match status" value="1"/>
</dbReference>
<dbReference type="GO" id="GO:0005730">
    <property type="term" value="C:nucleolus"/>
    <property type="evidence" value="ECO:0007669"/>
    <property type="project" value="UniProtKB-SubCell"/>
</dbReference>
<dbReference type="GO" id="GO:0005739">
    <property type="term" value="C:mitochondrion"/>
    <property type="evidence" value="ECO:0007669"/>
    <property type="project" value="UniProtKB-SubCell"/>
</dbReference>
<keyword evidence="8 11" id="KW-0460">Magnesium</keyword>
<dbReference type="HAMAP" id="MF_00614">
    <property type="entry name" value="Fen"/>
    <property type="match status" value="1"/>
</dbReference>
<protein>
    <recommendedName>
        <fullName evidence="11">Flap endonuclease 1</fullName>
        <shortName evidence="11">FEN-1</shortName>
        <ecNumber evidence="11">3.1.-.-</ecNumber>
    </recommendedName>
    <alternativeName>
        <fullName evidence="11">Flap structure-specific endonuclease 1</fullName>
    </alternativeName>
</protein>
<dbReference type="InterPro" id="IPR002421">
    <property type="entry name" value="5-3_exonuclease"/>
</dbReference>
<evidence type="ECO:0000259" key="13">
    <source>
        <dbReference type="SMART" id="SM00475"/>
    </source>
</evidence>
<dbReference type="InterPro" id="IPR029060">
    <property type="entry name" value="PIN-like_dom_sf"/>
</dbReference>
<evidence type="ECO:0000256" key="6">
    <source>
        <dbReference type="ARBA" id="ARBA00022801"/>
    </source>
</evidence>
<dbReference type="OrthoDB" id="1937206at2759"/>
<dbReference type="FunFam" id="3.40.50.1010:FF:000016">
    <property type="entry name" value="Flap endonuclease 1"/>
    <property type="match status" value="1"/>
</dbReference>
<dbReference type="AlphaFoldDB" id="A0A922I7J0"/>
<keyword evidence="3 11" id="KW-0479">Metal-binding</keyword>
<dbReference type="GO" id="GO:0005654">
    <property type="term" value="C:nucleoplasm"/>
    <property type="evidence" value="ECO:0007669"/>
    <property type="project" value="UniProtKB-SubCell"/>
</dbReference>
<dbReference type="GO" id="GO:0003677">
    <property type="term" value="F:DNA binding"/>
    <property type="evidence" value="ECO:0007669"/>
    <property type="project" value="UniProtKB-UniRule"/>
</dbReference>
<proteinExistence type="inferred from homology"/>
<dbReference type="SMART" id="SM00485">
    <property type="entry name" value="XPGN"/>
    <property type="match status" value="1"/>
</dbReference>
<dbReference type="EMBL" id="ASGP02000002">
    <property type="protein sequence ID" value="KAH9522748.1"/>
    <property type="molecule type" value="Genomic_DNA"/>
</dbReference>